<accession>A0AAD6QI43</accession>
<evidence type="ECO:0000256" key="1">
    <source>
        <dbReference type="SAM" id="MobiDB-lite"/>
    </source>
</evidence>
<protein>
    <submittedName>
        <fullName evidence="2">Uncharacterized protein</fullName>
    </submittedName>
</protein>
<name>A0AAD6QI43_9ROSI</name>
<organism evidence="2 3">
    <name type="scientific">Populus alba x Populus x berolinensis</name>
    <dbReference type="NCBI Taxonomy" id="444605"/>
    <lineage>
        <taxon>Eukaryota</taxon>
        <taxon>Viridiplantae</taxon>
        <taxon>Streptophyta</taxon>
        <taxon>Embryophyta</taxon>
        <taxon>Tracheophyta</taxon>
        <taxon>Spermatophyta</taxon>
        <taxon>Magnoliopsida</taxon>
        <taxon>eudicotyledons</taxon>
        <taxon>Gunneridae</taxon>
        <taxon>Pentapetalae</taxon>
        <taxon>rosids</taxon>
        <taxon>fabids</taxon>
        <taxon>Malpighiales</taxon>
        <taxon>Salicaceae</taxon>
        <taxon>Saliceae</taxon>
        <taxon>Populus</taxon>
    </lineage>
</organism>
<evidence type="ECO:0000313" key="2">
    <source>
        <dbReference type="EMBL" id="KAJ6990744.1"/>
    </source>
</evidence>
<feature type="region of interest" description="Disordered" evidence="1">
    <location>
        <begin position="1"/>
        <end position="29"/>
    </location>
</feature>
<dbReference type="Proteomes" id="UP001164929">
    <property type="component" value="Chromosome 7"/>
</dbReference>
<reference evidence="2" key="1">
    <citation type="journal article" date="2023" name="Mol. Ecol. Resour.">
        <title>Chromosome-level genome assembly of a triploid poplar Populus alba 'Berolinensis'.</title>
        <authorList>
            <person name="Chen S."/>
            <person name="Yu Y."/>
            <person name="Wang X."/>
            <person name="Wang S."/>
            <person name="Zhang T."/>
            <person name="Zhou Y."/>
            <person name="He R."/>
            <person name="Meng N."/>
            <person name="Wang Y."/>
            <person name="Liu W."/>
            <person name="Liu Z."/>
            <person name="Liu J."/>
            <person name="Guo Q."/>
            <person name="Huang H."/>
            <person name="Sederoff R.R."/>
            <person name="Wang G."/>
            <person name="Qu G."/>
            <person name="Chen S."/>
        </authorList>
    </citation>
    <scope>NUCLEOTIDE SEQUENCE</scope>
    <source>
        <strain evidence="2">SC-2020</strain>
    </source>
</reference>
<gene>
    <name evidence="2" type="ORF">NC653_019102</name>
</gene>
<dbReference type="EMBL" id="JAQIZT010000007">
    <property type="protein sequence ID" value="KAJ6990744.1"/>
    <property type="molecule type" value="Genomic_DNA"/>
</dbReference>
<dbReference type="AlphaFoldDB" id="A0AAD6QI43"/>
<proteinExistence type="predicted"/>
<comment type="caution">
    <text evidence="2">The sequence shown here is derived from an EMBL/GenBank/DDBJ whole genome shotgun (WGS) entry which is preliminary data.</text>
</comment>
<evidence type="ECO:0000313" key="3">
    <source>
        <dbReference type="Proteomes" id="UP001164929"/>
    </source>
</evidence>
<keyword evidence="3" id="KW-1185">Reference proteome</keyword>
<sequence>MFQFMLPKTVQQQQQKLKGDKKEVKRRSGRTGIRTSITVCSITRVLDRMLLLKPILLSRQIRLIRYDP</sequence>